<dbReference type="Gene3D" id="3.30.230.10">
    <property type="match status" value="1"/>
</dbReference>
<dbReference type="GO" id="GO:0008270">
    <property type="term" value="F:zinc ion binding"/>
    <property type="evidence" value="ECO:0007669"/>
    <property type="project" value="UniProtKB-KW"/>
</dbReference>
<gene>
    <name evidence="11 15" type="primary">radA</name>
    <name evidence="15" type="ORF">H8709_01960</name>
</gene>
<evidence type="ECO:0000313" key="16">
    <source>
        <dbReference type="Proteomes" id="UP000660861"/>
    </source>
</evidence>
<evidence type="ECO:0000256" key="9">
    <source>
        <dbReference type="ARBA" id="ARBA00023125"/>
    </source>
</evidence>
<dbReference type="FunFam" id="3.40.50.300:FF:000050">
    <property type="entry name" value="DNA repair protein RadA"/>
    <property type="match status" value="1"/>
</dbReference>
<dbReference type="NCBIfam" id="TIGR00416">
    <property type="entry name" value="sms"/>
    <property type="match status" value="1"/>
</dbReference>
<dbReference type="GO" id="GO:0000725">
    <property type="term" value="P:recombinational repair"/>
    <property type="evidence" value="ECO:0007669"/>
    <property type="project" value="UniProtKB-UniRule"/>
</dbReference>
<comment type="function">
    <text evidence="13">DNA-dependent ATPase involved in processing of recombination intermediates, plays a role in repairing DNA breaks. Stimulates the branch migration of RecA-mediated strand transfer reactions, allowing the 3' invading strand to extend heteroduplex DNA faster. Binds ssDNA in the presence of ADP but not other nucleotides, has ATPase activity that is stimulated by ssDNA and various branched DNA structures, but inhibited by SSB. Does not have RecA's homology-searching function.</text>
</comment>
<dbReference type="PANTHER" id="PTHR32472:SF10">
    <property type="entry name" value="DNA REPAIR PROTEIN RADA-LIKE PROTEIN"/>
    <property type="match status" value="1"/>
</dbReference>
<dbReference type="GO" id="GO:0005524">
    <property type="term" value="F:ATP binding"/>
    <property type="evidence" value="ECO:0007669"/>
    <property type="project" value="UniProtKB-UniRule"/>
</dbReference>
<dbReference type="PRINTS" id="PR01874">
    <property type="entry name" value="DNAREPAIRADA"/>
</dbReference>
<keyword evidence="1 11" id="KW-0479">Metal-binding</keyword>
<dbReference type="Pfam" id="PF06745">
    <property type="entry name" value="ATPase"/>
    <property type="match status" value="1"/>
</dbReference>
<protein>
    <recommendedName>
        <fullName evidence="11 12">DNA repair protein RadA</fullName>
    </recommendedName>
</protein>
<keyword evidence="6 13" id="KW-0862">Zinc</keyword>
<comment type="similarity">
    <text evidence="11 13">Belongs to the RecA family. RadA subfamily.</text>
</comment>
<organism evidence="15 16">
    <name type="scientific">Zongyangia hominis</name>
    <dbReference type="NCBI Taxonomy" id="2763677"/>
    <lineage>
        <taxon>Bacteria</taxon>
        <taxon>Bacillati</taxon>
        <taxon>Bacillota</taxon>
        <taxon>Clostridia</taxon>
        <taxon>Eubacteriales</taxon>
        <taxon>Oscillospiraceae</taxon>
        <taxon>Zongyangia</taxon>
    </lineage>
</organism>
<name>A0A926E937_9FIRM</name>
<sequence length="466" mass="50485">MVITVAIKSKTIYVCSQCGGETSKWFGRCPECGEWNTLEEQVKNVVTGPKKSGMSTGASSGAKAVEPQNIHNITFGDEDRYSTGLGELDRVLGGGIVKGSLVLLSGEPGIGKSTLLLQICEYLGREQKVLYITGEESEKQIKVRALRLQVESQNLYVATITDAQTIVDTILRQCPDIVIVDSIQTMHVDSIPSSSGSVSQVRESTQLLMRVAKEQGISIFIVGHVNKDGAIAGPKVLEHMVDAVLYFEGERNLSYRILRAVKNRYGSTNEIGVFEMHDTGLIEVENPSQMLLSDRPQNVSGTCVACVMEGSRPILAEIQALVSKSGFAAPRRTATGFDYNRTSLLIAVLEKRAGFFFGTLDVYLNVVGGLRLDEPAADLAVALALMSSVTDKVIDQSVAAFGEVGLAGEIRAVTSIEQRLTEASRLGLTKCIIPKRSLRSIKNPEKYPMDIIGVSYIGEAFKALSR</sequence>
<evidence type="ECO:0000256" key="12">
    <source>
        <dbReference type="NCBIfam" id="TIGR00416"/>
    </source>
</evidence>
<dbReference type="SMART" id="SM00382">
    <property type="entry name" value="AAA"/>
    <property type="match status" value="1"/>
</dbReference>
<dbReference type="InterPro" id="IPR004504">
    <property type="entry name" value="DNA_repair_RadA"/>
</dbReference>
<comment type="domain">
    <text evidence="11">The middle region has homology to RecA with ATPase motifs including the RadA KNRFG motif, while the C-terminus is homologous to Lon protease.</text>
</comment>
<comment type="function">
    <text evidence="11">Plays a role in repairing double-strand DNA breaks, probably involving stabilizing or processing branched DNA or blocked replication forks.</text>
</comment>
<keyword evidence="16" id="KW-1185">Reference proteome</keyword>
<accession>A0A926E937</accession>
<feature type="region of interest" description="Lon-protease-like" evidence="11">
    <location>
        <begin position="361"/>
        <end position="466"/>
    </location>
</feature>
<evidence type="ECO:0000256" key="6">
    <source>
        <dbReference type="ARBA" id="ARBA00022833"/>
    </source>
</evidence>
<dbReference type="InterPro" id="IPR014774">
    <property type="entry name" value="KaiC-like_dom"/>
</dbReference>
<dbReference type="InterPro" id="IPR014721">
    <property type="entry name" value="Ribsml_uS5_D2-typ_fold_subgr"/>
</dbReference>
<dbReference type="Proteomes" id="UP000660861">
    <property type="component" value="Unassembled WGS sequence"/>
</dbReference>
<keyword evidence="7 11" id="KW-0067">ATP-binding</keyword>
<proteinExistence type="inferred from homology"/>
<evidence type="ECO:0000256" key="7">
    <source>
        <dbReference type="ARBA" id="ARBA00022840"/>
    </source>
</evidence>
<keyword evidence="2 11" id="KW-0547">Nucleotide-binding</keyword>
<evidence type="ECO:0000256" key="13">
    <source>
        <dbReference type="RuleBase" id="RU003555"/>
    </source>
</evidence>
<dbReference type="GO" id="GO:0004176">
    <property type="term" value="F:ATP-dependent peptidase activity"/>
    <property type="evidence" value="ECO:0007669"/>
    <property type="project" value="InterPro"/>
</dbReference>
<keyword evidence="5" id="KW-0378">Hydrolase</keyword>
<dbReference type="AlphaFoldDB" id="A0A926E937"/>
<feature type="binding site" evidence="11">
    <location>
        <begin position="106"/>
        <end position="113"/>
    </location>
    <ligand>
        <name>ATP</name>
        <dbReference type="ChEBI" id="CHEBI:30616"/>
    </ligand>
</feature>
<dbReference type="Pfam" id="PF18073">
    <property type="entry name" value="Zn_ribbon_LapB"/>
    <property type="match status" value="1"/>
</dbReference>
<dbReference type="GO" id="GO:0005829">
    <property type="term" value="C:cytosol"/>
    <property type="evidence" value="ECO:0007669"/>
    <property type="project" value="TreeGrafter"/>
</dbReference>
<dbReference type="GO" id="GO:0003684">
    <property type="term" value="F:damaged DNA binding"/>
    <property type="evidence" value="ECO:0007669"/>
    <property type="project" value="InterPro"/>
</dbReference>
<dbReference type="InterPro" id="IPR027417">
    <property type="entry name" value="P-loop_NTPase"/>
</dbReference>
<dbReference type="SUPFAM" id="SSF54211">
    <property type="entry name" value="Ribosomal protein S5 domain 2-like"/>
    <property type="match status" value="1"/>
</dbReference>
<evidence type="ECO:0000256" key="1">
    <source>
        <dbReference type="ARBA" id="ARBA00022723"/>
    </source>
</evidence>
<dbReference type="PANTHER" id="PTHR32472">
    <property type="entry name" value="DNA REPAIR PROTEIN RADA"/>
    <property type="match status" value="1"/>
</dbReference>
<keyword evidence="8 11" id="KW-0346">Stress response</keyword>
<evidence type="ECO:0000256" key="8">
    <source>
        <dbReference type="ARBA" id="ARBA00023016"/>
    </source>
</evidence>
<evidence type="ECO:0000313" key="15">
    <source>
        <dbReference type="EMBL" id="MBC8569587.1"/>
    </source>
</evidence>
<evidence type="ECO:0000256" key="3">
    <source>
        <dbReference type="ARBA" id="ARBA00022763"/>
    </source>
</evidence>
<evidence type="ECO:0000259" key="14">
    <source>
        <dbReference type="PROSITE" id="PS50162"/>
    </source>
</evidence>
<dbReference type="InterPro" id="IPR041166">
    <property type="entry name" value="Rubredoxin_2"/>
</dbReference>
<dbReference type="GO" id="GO:0140664">
    <property type="term" value="F:ATP-dependent DNA damage sensor activity"/>
    <property type="evidence" value="ECO:0007669"/>
    <property type="project" value="InterPro"/>
</dbReference>
<dbReference type="PROSITE" id="PS50162">
    <property type="entry name" value="RECA_2"/>
    <property type="match status" value="1"/>
</dbReference>
<dbReference type="GO" id="GO:0006508">
    <property type="term" value="P:proteolysis"/>
    <property type="evidence" value="ECO:0007669"/>
    <property type="project" value="InterPro"/>
</dbReference>
<dbReference type="InterPro" id="IPR020588">
    <property type="entry name" value="RecA_ATP-bd"/>
</dbReference>
<dbReference type="CDD" id="cd01121">
    <property type="entry name" value="RadA_SMS_N"/>
    <property type="match status" value="1"/>
</dbReference>
<feature type="domain" description="RecA family profile 1" evidence="14">
    <location>
        <begin position="77"/>
        <end position="225"/>
    </location>
</feature>
<evidence type="ECO:0000256" key="11">
    <source>
        <dbReference type="HAMAP-Rule" id="MF_01498"/>
    </source>
</evidence>
<evidence type="ECO:0000256" key="10">
    <source>
        <dbReference type="ARBA" id="ARBA00023204"/>
    </source>
</evidence>
<dbReference type="GO" id="GO:0004252">
    <property type="term" value="F:serine-type endopeptidase activity"/>
    <property type="evidence" value="ECO:0007669"/>
    <property type="project" value="InterPro"/>
</dbReference>
<evidence type="ECO:0000256" key="5">
    <source>
        <dbReference type="ARBA" id="ARBA00022801"/>
    </source>
</evidence>
<keyword evidence="3 11" id="KW-0227">DNA damage</keyword>
<dbReference type="Pfam" id="PF05362">
    <property type="entry name" value="Lon_C"/>
    <property type="match status" value="1"/>
</dbReference>
<evidence type="ECO:0000256" key="2">
    <source>
        <dbReference type="ARBA" id="ARBA00022741"/>
    </source>
</evidence>
<dbReference type="InterPro" id="IPR008269">
    <property type="entry name" value="Lon_proteolytic"/>
</dbReference>
<keyword evidence="10 11" id="KW-0234">DNA repair</keyword>
<dbReference type="SUPFAM" id="SSF52540">
    <property type="entry name" value="P-loop containing nucleoside triphosphate hydrolases"/>
    <property type="match status" value="1"/>
</dbReference>
<keyword evidence="9 11" id="KW-0238">DNA-binding</keyword>
<keyword evidence="4 13" id="KW-0863">Zinc-finger</keyword>
<dbReference type="HAMAP" id="MF_01498">
    <property type="entry name" value="RadA_bact"/>
    <property type="match status" value="1"/>
</dbReference>
<evidence type="ECO:0000256" key="4">
    <source>
        <dbReference type="ARBA" id="ARBA00022771"/>
    </source>
</evidence>
<reference evidence="15" key="1">
    <citation type="submission" date="2020-08" db="EMBL/GenBank/DDBJ databases">
        <title>Genome public.</title>
        <authorList>
            <person name="Liu C."/>
            <person name="Sun Q."/>
        </authorList>
    </citation>
    <scope>NUCLEOTIDE SEQUENCE</scope>
    <source>
        <strain evidence="15">NSJ-54</strain>
    </source>
</reference>
<dbReference type="EMBL" id="JACRTC010000001">
    <property type="protein sequence ID" value="MBC8569587.1"/>
    <property type="molecule type" value="Genomic_DNA"/>
</dbReference>
<dbReference type="InterPro" id="IPR003593">
    <property type="entry name" value="AAA+_ATPase"/>
</dbReference>
<dbReference type="InterPro" id="IPR020568">
    <property type="entry name" value="Ribosomal_Su5_D2-typ_SF"/>
</dbReference>
<dbReference type="Gene3D" id="3.40.50.300">
    <property type="entry name" value="P-loop containing nucleotide triphosphate hydrolases"/>
    <property type="match status" value="1"/>
</dbReference>
<comment type="caution">
    <text evidence="15">The sequence shown here is derived from an EMBL/GenBank/DDBJ whole genome shotgun (WGS) entry which is preliminary data.</text>
</comment>
<feature type="short sequence motif" description="RadA KNRFG motif" evidence="11">
    <location>
        <begin position="262"/>
        <end position="266"/>
    </location>
</feature>